<sequence length="267" mass="29874">MTPFVLSAQELRVFCEKYNIPQELDPTLHVPVQTAIAPDRMITLYTKSFEFANCRYPLTYFLLELLPFYDVRFDQISPLGLCKRRKPSPSMALKIPNSLKNWKDHFFYVSSAFLPVTLPRRDISTPIEDPSPAEGTYEDGLCTLLTSRSSSIVVFYEPVLVLAGVSQNWDTPLLRPVLVRNGVEVDLLDIVMGGDLGVTWKTVDVVPGAVSSPVQASSAHSVSTAQGITISPLELEDENEEVLLVRRGRGRSRNLPVGHPRNVPTYW</sequence>
<evidence type="ECO:0000313" key="2">
    <source>
        <dbReference type="Proteomes" id="UP001056120"/>
    </source>
</evidence>
<reference evidence="1 2" key="2">
    <citation type="journal article" date="2022" name="Mol. Ecol. Resour.">
        <title>The genomes of chicory, endive, great burdock and yacon provide insights into Asteraceae paleo-polyploidization history and plant inulin production.</title>
        <authorList>
            <person name="Fan W."/>
            <person name="Wang S."/>
            <person name="Wang H."/>
            <person name="Wang A."/>
            <person name="Jiang F."/>
            <person name="Liu H."/>
            <person name="Zhao H."/>
            <person name="Xu D."/>
            <person name="Zhang Y."/>
        </authorList>
    </citation>
    <scope>NUCLEOTIDE SEQUENCE [LARGE SCALE GENOMIC DNA]</scope>
    <source>
        <strain evidence="2">cv. Yunnan</strain>
        <tissue evidence="1">Leaves</tissue>
    </source>
</reference>
<dbReference type="EMBL" id="CM042025">
    <property type="protein sequence ID" value="KAI3806409.1"/>
    <property type="molecule type" value="Genomic_DNA"/>
</dbReference>
<reference evidence="2" key="1">
    <citation type="journal article" date="2022" name="Mol. Ecol. Resour.">
        <title>The genomes of chicory, endive, great burdock and yacon provide insights into Asteraceae palaeo-polyploidization history and plant inulin production.</title>
        <authorList>
            <person name="Fan W."/>
            <person name="Wang S."/>
            <person name="Wang H."/>
            <person name="Wang A."/>
            <person name="Jiang F."/>
            <person name="Liu H."/>
            <person name="Zhao H."/>
            <person name="Xu D."/>
            <person name="Zhang Y."/>
        </authorList>
    </citation>
    <scope>NUCLEOTIDE SEQUENCE [LARGE SCALE GENOMIC DNA]</scope>
    <source>
        <strain evidence="2">cv. Yunnan</strain>
    </source>
</reference>
<dbReference type="Proteomes" id="UP001056120">
    <property type="component" value="Linkage Group LG08"/>
</dbReference>
<protein>
    <submittedName>
        <fullName evidence="1">Uncharacterized protein</fullName>
    </submittedName>
</protein>
<accession>A0ACB9IDS5</accession>
<evidence type="ECO:0000313" key="1">
    <source>
        <dbReference type="EMBL" id="KAI3806409.1"/>
    </source>
</evidence>
<proteinExistence type="predicted"/>
<organism evidence="1 2">
    <name type="scientific">Smallanthus sonchifolius</name>
    <dbReference type="NCBI Taxonomy" id="185202"/>
    <lineage>
        <taxon>Eukaryota</taxon>
        <taxon>Viridiplantae</taxon>
        <taxon>Streptophyta</taxon>
        <taxon>Embryophyta</taxon>
        <taxon>Tracheophyta</taxon>
        <taxon>Spermatophyta</taxon>
        <taxon>Magnoliopsida</taxon>
        <taxon>eudicotyledons</taxon>
        <taxon>Gunneridae</taxon>
        <taxon>Pentapetalae</taxon>
        <taxon>asterids</taxon>
        <taxon>campanulids</taxon>
        <taxon>Asterales</taxon>
        <taxon>Asteraceae</taxon>
        <taxon>Asteroideae</taxon>
        <taxon>Heliantheae alliance</taxon>
        <taxon>Millerieae</taxon>
        <taxon>Smallanthus</taxon>
    </lineage>
</organism>
<name>A0ACB9IDS5_9ASTR</name>
<keyword evidence="2" id="KW-1185">Reference proteome</keyword>
<comment type="caution">
    <text evidence="1">The sequence shown here is derived from an EMBL/GenBank/DDBJ whole genome shotgun (WGS) entry which is preliminary data.</text>
</comment>
<gene>
    <name evidence="1" type="ORF">L1987_22314</name>
</gene>